<dbReference type="SUPFAM" id="SSF53067">
    <property type="entry name" value="Actin-like ATPase domain"/>
    <property type="match status" value="1"/>
</dbReference>
<dbReference type="EMBL" id="JAQQWL010000005">
    <property type="protein sequence ID" value="KAK8073495.1"/>
    <property type="molecule type" value="Genomic_DNA"/>
</dbReference>
<evidence type="ECO:0000313" key="3">
    <source>
        <dbReference type="Proteomes" id="UP001480595"/>
    </source>
</evidence>
<organism evidence="2 3">
    <name type="scientific">Apiospora phragmitis</name>
    <dbReference type="NCBI Taxonomy" id="2905665"/>
    <lineage>
        <taxon>Eukaryota</taxon>
        <taxon>Fungi</taxon>
        <taxon>Dikarya</taxon>
        <taxon>Ascomycota</taxon>
        <taxon>Pezizomycotina</taxon>
        <taxon>Sordariomycetes</taxon>
        <taxon>Xylariomycetidae</taxon>
        <taxon>Amphisphaeriales</taxon>
        <taxon>Apiosporaceae</taxon>
        <taxon>Apiospora</taxon>
    </lineage>
</organism>
<dbReference type="PANTHER" id="PTHR42749:SF8">
    <property type="entry name" value="HSP70 FAMILY PROTEIN (AFU_ORTHOLOGUE AFUA_3G13740)"/>
    <property type="match status" value="1"/>
</dbReference>
<dbReference type="GeneID" id="92088866"/>
<gene>
    <name evidence="2" type="ORF">PG994_004394</name>
</gene>
<dbReference type="RefSeq" id="XP_066717970.1">
    <property type="nucleotide sequence ID" value="XM_066855803.1"/>
</dbReference>
<dbReference type="Proteomes" id="UP001480595">
    <property type="component" value="Unassembled WGS sequence"/>
</dbReference>
<evidence type="ECO:0000313" key="2">
    <source>
        <dbReference type="EMBL" id="KAK8073495.1"/>
    </source>
</evidence>
<proteinExistence type="predicted"/>
<dbReference type="InterPro" id="IPR043129">
    <property type="entry name" value="ATPase_NBD"/>
</dbReference>
<dbReference type="PANTHER" id="PTHR42749">
    <property type="entry name" value="CELL SHAPE-DETERMINING PROTEIN MREB"/>
    <property type="match status" value="1"/>
</dbReference>
<feature type="region of interest" description="Disordered" evidence="1">
    <location>
        <begin position="1"/>
        <end position="80"/>
    </location>
</feature>
<feature type="compositionally biased region" description="Polar residues" evidence="1">
    <location>
        <begin position="63"/>
        <end position="80"/>
    </location>
</feature>
<evidence type="ECO:0000256" key="1">
    <source>
        <dbReference type="SAM" id="MobiDB-lite"/>
    </source>
</evidence>
<protein>
    <submittedName>
        <fullName evidence="2">HSP70 family protein</fullName>
    </submittedName>
</protein>
<sequence>MEWSPFADRPASNAGSFYSRGRPSFDAASVGSLRFSDVDSPSSNKRPAPDAAAEPTPPKRRSQSIARSATPSIVSNASSGLFVTPKPSPLRAPFIPIAGPSRPPPPPSIPEISDFPRSPFSAAESSVSRLAPSLLDSSFAITPPVQVISDYPGTFLSRKDPVLHQVPTELSYALGGGPVKLTRQALARLAEDQDPFGDDVSESSFESLDFLPNRNEVYRWGYRVHQTWLEVSTIQFRKFKLLLQDNIETAGIRKKLHEDLDTLAARGRRKRPIDLIIDYLTPFIAHVKKMLEEEGILAGTDKEIVMCIPTVWSQRACQKMHYALAKASKSVGFEGVQVEHDSIKDLFIVSEPEAAAEVVLREELNIRTGQRLVFVDVGAGTVDLINYLVSWTVPRRLKEEGAPPSGEITHFNQNVSWSYSIDRNPYRTGGMCGSSFLNEKFQTYILGRLKKHKVASKKNDRFLRRKAEEITYTQFEFFLKRSLDIYEDDPPTFLGIGAFIGLSPDKEQMFGNNNMRIPFSDIQRIFLEYFHEIWALVVGQLESCKSRGNRADVSNFHILMLEPKLKSLTGLLYRVVLIGGFSDSPSLREFLKRALEKYDGGGIQLIAPKMDFATTVSSEAILRAFNKEHGPQRFARSSYDILRHLPKDVYNSKHEKRGPNDANARAQRAPCTGEPYVRDTIEWFIKKDDFIPEDWTRKPIRCQHFVDRCEDPGLVVWEKLYVSEYATESLYKKIHLSNKGCEMVGYIRVDMSFLKHEGLLVPKRVPEGCQGDDYYEVEFDLVMKVQDRDLKCFVKYGKRILQECQINIASAFPAGVQ</sequence>
<keyword evidence="3" id="KW-1185">Reference proteome</keyword>
<comment type="caution">
    <text evidence="2">The sequence shown here is derived from an EMBL/GenBank/DDBJ whole genome shotgun (WGS) entry which is preliminary data.</text>
</comment>
<dbReference type="Gene3D" id="3.30.420.40">
    <property type="match status" value="1"/>
</dbReference>
<name>A0ABR1VQG6_9PEZI</name>
<accession>A0ABR1VQG6</accession>
<reference evidence="2 3" key="1">
    <citation type="submission" date="2023-01" db="EMBL/GenBank/DDBJ databases">
        <title>Analysis of 21 Apiospora genomes using comparative genomics revels a genus with tremendous synthesis potential of carbohydrate active enzymes and secondary metabolites.</title>
        <authorList>
            <person name="Sorensen T."/>
        </authorList>
    </citation>
    <scope>NUCLEOTIDE SEQUENCE [LARGE SCALE GENOMIC DNA]</scope>
    <source>
        <strain evidence="2 3">CBS 135458</strain>
    </source>
</reference>
<feature type="region of interest" description="Disordered" evidence="1">
    <location>
        <begin position="93"/>
        <end position="117"/>
    </location>
</feature>
<dbReference type="CDD" id="cd10170">
    <property type="entry name" value="ASKHA_NBD_HSP70"/>
    <property type="match status" value="1"/>
</dbReference>